<protein>
    <submittedName>
        <fullName evidence="5">Ribosomal protection-like ABC-F family protein</fullName>
    </submittedName>
</protein>
<dbReference type="NCBIfam" id="NF000355">
    <property type="entry name" value="ribo_prot_ABC_F"/>
    <property type="match status" value="1"/>
</dbReference>
<dbReference type="Gene3D" id="3.40.50.300">
    <property type="entry name" value="P-loop containing nucleotide triphosphate hydrolases"/>
    <property type="match status" value="3"/>
</dbReference>
<evidence type="ECO:0000256" key="2">
    <source>
        <dbReference type="ARBA" id="ARBA00022840"/>
    </source>
</evidence>
<dbReference type="InterPro" id="IPR027417">
    <property type="entry name" value="P-loop_NTPase"/>
</dbReference>
<dbReference type="PANTHER" id="PTHR42855:SF2">
    <property type="entry name" value="DRUG RESISTANCE ABC TRANSPORTER,ATP-BINDING PROTEIN"/>
    <property type="match status" value="1"/>
</dbReference>
<dbReference type="CDD" id="cd03221">
    <property type="entry name" value="ABCF_EF-3"/>
    <property type="match status" value="2"/>
</dbReference>
<comment type="caution">
    <text evidence="5">The sequence shown here is derived from an EMBL/GenBank/DDBJ whole genome shotgun (WGS) entry which is preliminary data.</text>
</comment>
<name>A0ABV9GJW5_9BACL</name>
<evidence type="ECO:0000259" key="4">
    <source>
        <dbReference type="PROSITE" id="PS50893"/>
    </source>
</evidence>
<evidence type="ECO:0000313" key="6">
    <source>
        <dbReference type="Proteomes" id="UP001596022"/>
    </source>
</evidence>
<dbReference type="SMART" id="SM00382">
    <property type="entry name" value="AAA"/>
    <property type="match status" value="2"/>
</dbReference>
<dbReference type="InterPro" id="IPR003593">
    <property type="entry name" value="AAA+_ATPase"/>
</dbReference>
<proteinExistence type="predicted"/>
<feature type="domain" description="ABC transporter" evidence="4">
    <location>
        <begin position="271"/>
        <end position="480"/>
    </location>
</feature>
<reference evidence="6" key="1">
    <citation type="journal article" date="2019" name="Int. J. Syst. Evol. Microbiol.">
        <title>The Global Catalogue of Microorganisms (GCM) 10K type strain sequencing project: providing services to taxonomists for standard genome sequencing and annotation.</title>
        <authorList>
            <consortium name="The Broad Institute Genomics Platform"/>
            <consortium name="The Broad Institute Genome Sequencing Center for Infectious Disease"/>
            <person name="Wu L."/>
            <person name="Ma J."/>
        </authorList>
    </citation>
    <scope>NUCLEOTIDE SEQUENCE [LARGE SCALE GENOMIC DNA]</scope>
    <source>
        <strain evidence="6">CGMCC 1.16306</strain>
    </source>
</reference>
<dbReference type="RefSeq" id="WP_376844566.1">
    <property type="nucleotide sequence ID" value="NZ_JBHSFW010000001.1"/>
</dbReference>
<evidence type="ECO:0000256" key="1">
    <source>
        <dbReference type="ARBA" id="ARBA00022741"/>
    </source>
</evidence>
<dbReference type="InterPro" id="IPR003439">
    <property type="entry name" value="ABC_transporter-like_ATP-bd"/>
</dbReference>
<gene>
    <name evidence="5" type="primary">abc-f</name>
    <name evidence="5" type="ORF">ACFO4N_02135</name>
</gene>
<dbReference type="SUPFAM" id="SSF52540">
    <property type="entry name" value="P-loop containing nucleoside triphosphate hydrolases"/>
    <property type="match status" value="2"/>
</dbReference>
<dbReference type="EMBL" id="JBHSFW010000001">
    <property type="protein sequence ID" value="MFC4617526.1"/>
    <property type="molecule type" value="Genomic_DNA"/>
</dbReference>
<keyword evidence="1" id="KW-0547">Nucleotide-binding</keyword>
<feature type="region of interest" description="Disordered" evidence="3">
    <location>
        <begin position="196"/>
        <end position="221"/>
    </location>
</feature>
<accession>A0ABV9GJW5</accession>
<evidence type="ECO:0000313" key="5">
    <source>
        <dbReference type="EMBL" id="MFC4617526.1"/>
    </source>
</evidence>
<evidence type="ECO:0000256" key="3">
    <source>
        <dbReference type="SAM" id="MobiDB-lite"/>
    </source>
</evidence>
<sequence>MLLLEVFDLEKMYGDRKLFSVQHLAVYDGDRIGVVGVNGAGKTTLFNIMFGADHDYKGQIMSHAKGAMVKQLDERDADYLSGGEKTRLKIDHAFQQKAKVLFADEPTSHLDLPGIEMVEERLQNYPGAVLVISHDRELLNKICTSIWEVEEGHIHIFKGNYDDYQAQKQRIFERAEFEYEQYVKEKTRLKATIQERRERTGRMNRPPSRMGRSESALHKGKASGKIARINRSIKVVEKRIEQIEEKEKPKAPEKVVFDTQAFDPIHSKTAIRFDGVEKSFADRQLFQPFSATVKPGDKLGIIGPNGCGKSTLLKMILKGEKGIEISQAAKIGYYAQDLSILDESKSLYENVIEKTPFQEPFVRLTLARLLFKGEEVHKPVRALSGGERVKAALAKIFLGKYNLLLLDEPTNYLDLFTKDALEEILRAYPGTMIFATHDRGLLNRLVDSVLVFHDQKVIPYRGTYREFLQKTQAPRRDIDRENRLKTLQLEITTILGQLSLEPDENEKQKLEARFEQLLKEKKTLE</sequence>
<dbReference type="Pfam" id="PF00005">
    <property type="entry name" value="ABC_tran"/>
    <property type="match status" value="2"/>
</dbReference>
<keyword evidence="6" id="KW-1185">Reference proteome</keyword>
<dbReference type="Proteomes" id="UP001596022">
    <property type="component" value="Unassembled WGS sequence"/>
</dbReference>
<dbReference type="PANTHER" id="PTHR42855">
    <property type="entry name" value="ABC TRANSPORTER ATP-BINDING SUBUNIT"/>
    <property type="match status" value="1"/>
</dbReference>
<dbReference type="PROSITE" id="PS00211">
    <property type="entry name" value="ABC_TRANSPORTER_1"/>
    <property type="match status" value="1"/>
</dbReference>
<dbReference type="InterPro" id="IPR051309">
    <property type="entry name" value="ABCF_ATPase"/>
</dbReference>
<organism evidence="5 6">
    <name type="scientific">Camelliibacillus cellulosilyticus</name>
    <dbReference type="NCBI Taxonomy" id="2174486"/>
    <lineage>
        <taxon>Bacteria</taxon>
        <taxon>Bacillati</taxon>
        <taxon>Bacillota</taxon>
        <taxon>Bacilli</taxon>
        <taxon>Bacillales</taxon>
        <taxon>Sporolactobacillaceae</taxon>
        <taxon>Camelliibacillus</taxon>
    </lineage>
</organism>
<feature type="domain" description="ABC transporter" evidence="4">
    <location>
        <begin position="4"/>
        <end position="177"/>
    </location>
</feature>
<dbReference type="InterPro" id="IPR017871">
    <property type="entry name" value="ABC_transporter-like_CS"/>
</dbReference>
<keyword evidence="2" id="KW-0067">ATP-binding</keyword>
<dbReference type="PROSITE" id="PS50893">
    <property type="entry name" value="ABC_TRANSPORTER_2"/>
    <property type="match status" value="2"/>
</dbReference>